<dbReference type="GO" id="GO:0033468">
    <property type="term" value="P:CMP-keto-3-deoxy-D-manno-octulosonic acid biosynthetic process"/>
    <property type="evidence" value="ECO:0007669"/>
    <property type="project" value="UniProtKB-UniRule"/>
</dbReference>
<dbReference type="PANTHER" id="PTHR42866:SF2">
    <property type="entry name" value="3-DEOXY-MANNO-OCTULOSONATE CYTIDYLYLTRANSFERASE, MITOCHONDRIAL"/>
    <property type="match status" value="1"/>
</dbReference>
<dbReference type="Pfam" id="PF02348">
    <property type="entry name" value="CTP_transf_3"/>
    <property type="match status" value="1"/>
</dbReference>
<dbReference type="InterPro" id="IPR029044">
    <property type="entry name" value="Nucleotide-diphossugar_trans"/>
</dbReference>
<reference evidence="6" key="1">
    <citation type="journal article" date="2021" name="PeerJ">
        <title>Extensive microbial diversity within the chicken gut microbiome revealed by metagenomics and culture.</title>
        <authorList>
            <person name="Gilroy R."/>
            <person name="Ravi A."/>
            <person name="Getino M."/>
            <person name="Pursley I."/>
            <person name="Horton D.L."/>
            <person name="Alikhan N.F."/>
            <person name="Baker D."/>
            <person name="Gharbi K."/>
            <person name="Hall N."/>
            <person name="Watson M."/>
            <person name="Adriaenssens E.M."/>
            <person name="Foster-Nyarko E."/>
            <person name="Jarju S."/>
            <person name="Secka A."/>
            <person name="Antonio M."/>
            <person name="Oren A."/>
            <person name="Chaudhuri R.R."/>
            <person name="La Ragione R."/>
            <person name="Hildebrand F."/>
            <person name="Pallen M.J."/>
        </authorList>
    </citation>
    <scope>NUCLEOTIDE SEQUENCE</scope>
    <source>
        <strain evidence="6">Gambia16-930</strain>
    </source>
</reference>
<dbReference type="EMBL" id="DXGG01000082">
    <property type="protein sequence ID" value="HIW87126.1"/>
    <property type="molecule type" value="Genomic_DNA"/>
</dbReference>
<evidence type="ECO:0000313" key="7">
    <source>
        <dbReference type="Proteomes" id="UP000824267"/>
    </source>
</evidence>
<dbReference type="HAMAP" id="MF_00057">
    <property type="entry name" value="KdsB"/>
    <property type="match status" value="1"/>
</dbReference>
<dbReference type="AlphaFoldDB" id="A0A9D1RF62"/>
<comment type="function">
    <text evidence="5">Activates KDO (a required 8-carbon sugar) for incorporation into bacterial lipopolysaccharide in Gram-negative bacteria.</text>
</comment>
<reference evidence="6" key="2">
    <citation type="submission" date="2021-04" db="EMBL/GenBank/DDBJ databases">
        <authorList>
            <person name="Gilroy R."/>
        </authorList>
    </citation>
    <scope>NUCLEOTIDE SEQUENCE</scope>
    <source>
        <strain evidence="6">Gambia16-930</strain>
    </source>
</reference>
<evidence type="ECO:0000256" key="3">
    <source>
        <dbReference type="ARBA" id="ARBA00022695"/>
    </source>
</evidence>
<comment type="similarity">
    <text evidence="5">Belongs to the KdsB family.</text>
</comment>
<dbReference type="Proteomes" id="UP000824267">
    <property type="component" value="Unassembled WGS sequence"/>
</dbReference>
<dbReference type="GO" id="GO:0016020">
    <property type="term" value="C:membrane"/>
    <property type="evidence" value="ECO:0007669"/>
    <property type="project" value="UniProtKB-SubCell"/>
</dbReference>
<keyword evidence="5" id="KW-0963">Cytoplasm</keyword>
<comment type="caution">
    <text evidence="6">The sequence shown here is derived from an EMBL/GenBank/DDBJ whole genome shotgun (WGS) entry which is preliminary data.</text>
</comment>
<dbReference type="Gene3D" id="3.90.550.10">
    <property type="entry name" value="Spore Coat Polysaccharide Biosynthesis Protein SpsA, Chain A"/>
    <property type="match status" value="1"/>
</dbReference>
<gene>
    <name evidence="5 6" type="primary">kdsB</name>
    <name evidence="6" type="ORF">IAC47_02500</name>
</gene>
<protein>
    <recommendedName>
        <fullName evidence="5">3-deoxy-manno-octulosonate cytidylyltransferase</fullName>
        <ecNumber evidence="5">2.7.7.38</ecNumber>
    </recommendedName>
    <alternativeName>
        <fullName evidence="5">CMP-2-keto-3-deoxyoctulosonic acid synthase</fullName>
        <shortName evidence="5">CKS</shortName>
        <shortName evidence="5">CMP-KDO synthase</shortName>
    </alternativeName>
</protein>
<name>A0A9D1RF62_9BACT</name>
<comment type="subcellular location">
    <subcellularLocation>
        <location evidence="5">Cytoplasm</location>
    </subcellularLocation>
    <subcellularLocation>
        <location evidence="1">Membrane</location>
    </subcellularLocation>
</comment>
<dbReference type="NCBIfam" id="NF009905">
    <property type="entry name" value="PRK13368.1"/>
    <property type="match status" value="1"/>
</dbReference>
<organism evidence="6 7">
    <name type="scientific">Candidatus Onthomorpha intestinigallinarum</name>
    <dbReference type="NCBI Taxonomy" id="2840880"/>
    <lineage>
        <taxon>Bacteria</taxon>
        <taxon>Pseudomonadati</taxon>
        <taxon>Bacteroidota</taxon>
        <taxon>Bacteroidia</taxon>
        <taxon>Bacteroidales</taxon>
        <taxon>Candidatus Onthomorpha</taxon>
    </lineage>
</organism>
<evidence type="ECO:0000256" key="5">
    <source>
        <dbReference type="HAMAP-Rule" id="MF_00057"/>
    </source>
</evidence>
<keyword evidence="4 5" id="KW-0448">Lipopolysaccharide biosynthesis</keyword>
<dbReference type="FunFam" id="3.90.550.10:FF:000011">
    <property type="entry name" value="3-deoxy-manno-octulosonate cytidylyltransferase"/>
    <property type="match status" value="1"/>
</dbReference>
<dbReference type="SUPFAM" id="SSF53448">
    <property type="entry name" value="Nucleotide-diphospho-sugar transferases"/>
    <property type="match status" value="1"/>
</dbReference>
<dbReference type="InterPro" id="IPR003329">
    <property type="entry name" value="Cytidylyl_trans"/>
</dbReference>
<dbReference type="GO" id="GO:0009103">
    <property type="term" value="P:lipopolysaccharide biosynthetic process"/>
    <property type="evidence" value="ECO:0007669"/>
    <property type="project" value="UniProtKB-UniRule"/>
</dbReference>
<proteinExistence type="inferred from homology"/>
<keyword evidence="3 5" id="KW-0548">Nucleotidyltransferase</keyword>
<dbReference type="CDD" id="cd02517">
    <property type="entry name" value="CMP-KDO-Synthetase"/>
    <property type="match status" value="1"/>
</dbReference>
<accession>A0A9D1RF62</accession>
<dbReference type="NCBIfam" id="NF003950">
    <property type="entry name" value="PRK05450.1-3"/>
    <property type="match status" value="1"/>
</dbReference>
<dbReference type="GO" id="GO:0005829">
    <property type="term" value="C:cytosol"/>
    <property type="evidence" value="ECO:0007669"/>
    <property type="project" value="TreeGrafter"/>
</dbReference>
<dbReference type="PANTHER" id="PTHR42866">
    <property type="entry name" value="3-DEOXY-MANNO-OCTULOSONATE CYTIDYLYLTRANSFERASE"/>
    <property type="match status" value="1"/>
</dbReference>
<dbReference type="GO" id="GO:0008690">
    <property type="term" value="F:3-deoxy-manno-octulosonate cytidylyltransferase activity"/>
    <property type="evidence" value="ECO:0007669"/>
    <property type="project" value="UniProtKB-UniRule"/>
</dbReference>
<dbReference type="InterPro" id="IPR004528">
    <property type="entry name" value="KdsB"/>
</dbReference>
<sequence>MKALAVIPARYASTRFPAKPLALLKGKAVIMWVYDAVVSSGLFERVVVATDDERIFGAVKGNGAEVMMTSQSHVCGTERCEQVLDELEKRGYRYDVVVNVQGDEPLIKREQLQAVLGCFEHEGCQIATLAKPLNNLEDVLSANVVKVAFSGGRALYFSRSAIPFVRSLSMEEALKEGFYHKHIGLYAYLPSVLHKVVRLERTPLEQAESLEQLRWLENGMEIRVEPTDYDSFGVDTPEDLERINKMITTKKQFIRT</sequence>
<dbReference type="EC" id="2.7.7.38" evidence="5"/>
<evidence type="ECO:0000313" key="6">
    <source>
        <dbReference type="EMBL" id="HIW87126.1"/>
    </source>
</evidence>
<keyword evidence="2 5" id="KW-0808">Transferase</keyword>
<evidence type="ECO:0000256" key="4">
    <source>
        <dbReference type="ARBA" id="ARBA00022985"/>
    </source>
</evidence>
<comment type="catalytic activity">
    <reaction evidence="5">
        <text>3-deoxy-alpha-D-manno-oct-2-ulosonate + CTP = CMP-3-deoxy-beta-D-manno-octulosonate + diphosphate</text>
        <dbReference type="Rhea" id="RHEA:23448"/>
        <dbReference type="ChEBI" id="CHEBI:33019"/>
        <dbReference type="ChEBI" id="CHEBI:37563"/>
        <dbReference type="ChEBI" id="CHEBI:85986"/>
        <dbReference type="ChEBI" id="CHEBI:85987"/>
        <dbReference type="EC" id="2.7.7.38"/>
    </reaction>
</comment>
<dbReference type="NCBIfam" id="NF003952">
    <property type="entry name" value="PRK05450.1-5"/>
    <property type="match status" value="1"/>
</dbReference>
<dbReference type="NCBIfam" id="TIGR00466">
    <property type="entry name" value="kdsB"/>
    <property type="match status" value="1"/>
</dbReference>
<evidence type="ECO:0000256" key="1">
    <source>
        <dbReference type="ARBA" id="ARBA00004370"/>
    </source>
</evidence>
<comment type="pathway">
    <text evidence="5">Nucleotide-sugar biosynthesis; CMP-3-deoxy-D-manno-octulosonate biosynthesis; CMP-3-deoxy-D-manno-octulosonate from 3-deoxy-D-manno-octulosonate and CTP: step 1/1.</text>
</comment>
<evidence type="ECO:0000256" key="2">
    <source>
        <dbReference type="ARBA" id="ARBA00022679"/>
    </source>
</evidence>